<proteinExistence type="predicted"/>
<accession>A0A2H5XC99</accession>
<protein>
    <submittedName>
        <fullName evidence="1">Uncharacterized protein</fullName>
    </submittedName>
</protein>
<evidence type="ECO:0000313" key="1">
    <source>
        <dbReference type="EMBL" id="GBC98803.1"/>
    </source>
</evidence>
<evidence type="ECO:0000313" key="2">
    <source>
        <dbReference type="Proteomes" id="UP000236173"/>
    </source>
</evidence>
<sequence>MRRCVFDGGSREPPSEVRRAHLRCADVSLTAAQESRPPRFGGRISDAPMCL</sequence>
<dbReference type="EMBL" id="BEHT01000016">
    <property type="protein sequence ID" value="GBC98803.1"/>
    <property type="molecule type" value="Genomic_DNA"/>
</dbReference>
<comment type="caution">
    <text evidence="1">The sequence shown here is derived from an EMBL/GenBank/DDBJ whole genome shotgun (WGS) entry which is preliminary data.</text>
</comment>
<gene>
    <name evidence="1" type="ORF">HRbin17_01318</name>
</gene>
<organism evidence="1 2">
    <name type="scientific">Candidatus Fervidibacter japonicus</name>
    <dbReference type="NCBI Taxonomy" id="2035412"/>
    <lineage>
        <taxon>Bacteria</taxon>
        <taxon>Candidatus Fervidibacterota</taxon>
        <taxon>Candidatus Fervidibacter</taxon>
    </lineage>
</organism>
<reference evidence="2" key="1">
    <citation type="submission" date="2017-09" db="EMBL/GenBank/DDBJ databases">
        <title>Metaegenomics of thermophilic ammonia-oxidizing enrichment culture.</title>
        <authorList>
            <person name="Kato S."/>
            <person name="Suzuki K."/>
        </authorList>
    </citation>
    <scope>NUCLEOTIDE SEQUENCE [LARGE SCALE GENOMIC DNA]</scope>
</reference>
<dbReference type="AlphaFoldDB" id="A0A2H5XC99"/>
<dbReference type="Proteomes" id="UP000236173">
    <property type="component" value="Unassembled WGS sequence"/>
</dbReference>
<name>A0A2H5XC99_9BACT</name>